<evidence type="ECO:0000313" key="3">
    <source>
        <dbReference type="EMBL" id="MEJ8822428.1"/>
    </source>
</evidence>
<dbReference type="Pfam" id="PF08450">
    <property type="entry name" value="SGL"/>
    <property type="match status" value="1"/>
</dbReference>
<name>A0ABU8VXF3_9BURK</name>
<keyword evidence="1" id="KW-0378">Hydrolase</keyword>
<gene>
    <name evidence="3" type="ORF">WKW80_10300</name>
</gene>
<dbReference type="PRINTS" id="PR01790">
    <property type="entry name" value="SMP30FAMILY"/>
</dbReference>
<reference evidence="3 4" key="1">
    <citation type="submission" date="2024-03" db="EMBL/GenBank/DDBJ databases">
        <title>Novel species of the genus Variovorax.</title>
        <authorList>
            <person name="Liu Q."/>
            <person name="Xin Y.-H."/>
        </authorList>
    </citation>
    <scope>NUCLEOTIDE SEQUENCE [LARGE SCALE GENOMIC DNA]</scope>
    <source>
        <strain evidence="3 4">KACC 18501</strain>
    </source>
</reference>
<keyword evidence="4" id="KW-1185">Reference proteome</keyword>
<dbReference type="SUPFAM" id="SSF63829">
    <property type="entry name" value="Calcium-dependent phosphotriesterase"/>
    <property type="match status" value="1"/>
</dbReference>
<dbReference type="InterPro" id="IPR005511">
    <property type="entry name" value="SMP-30"/>
</dbReference>
<evidence type="ECO:0000256" key="1">
    <source>
        <dbReference type="ARBA" id="ARBA00022801"/>
    </source>
</evidence>
<comment type="caution">
    <text evidence="3">The sequence shown here is derived from an EMBL/GenBank/DDBJ whole genome shotgun (WGS) entry which is preliminary data.</text>
</comment>
<organism evidence="3 4">
    <name type="scientific">Variovorax humicola</name>
    <dbReference type="NCBI Taxonomy" id="1769758"/>
    <lineage>
        <taxon>Bacteria</taxon>
        <taxon>Pseudomonadati</taxon>
        <taxon>Pseudomonadota</taxon>
        <taxon>Betaproteobacteria</taxon>
        <taxon>Burkholderiales</taxon>
        <taxon>Comamonadaceae</taxon>
        <taxon>Variovorax</taxon>
    </lineage>
</organism>
<dbReference type="InterPro" id="IPR011042">
    <property type="entry name" value="6-blade_b-propeller_TolB-like"/>
</dbReference>
<dbReference type="RefSeq" id="WP_340363470.1">
    <property type="nucleotide sequence ID" value="NZ_JBBKZV010000004.1"/>
</dbReference>
<evidence type="ECO:0000259" key="2">
    <source>
        <dbReference type="Pfam" id="PF08450"/>
    </source>
</evidence>
<dbReference type="InterPro" id="IPR051262">
    <property type="entry name" value="SMP-30/CGR1_Lactonase"/>
</dbReference>
<accession>A0ABU8VXF3</accession>
<feature type="domain" description="SMP-30/Gluconolactonase/LRE-like region" evidence="2">
    <location>
        <begin position="40"/>
        <end position="297"/>
    </location>
</feature>
<dbReference type="PANTHER" id="PTHR47572:SF4">
    <property type="entry name" value="LACTONASE DRP35"/>
    <property type="match status" value="1"/>
</dbReference>
<dbReference type="Gene3D" id="2.120.10.30">
    <property type="entry name" value="TolB, C-terminal domain"/>
    <property type="match status" value="1"/>
</dbReference>
<sequence length="313" mass="35032">MTWQAATRYPDPALQALDPRFGKYLIFNAAIEQLATGMRWAEGPVWFGDQRCLLWSDIPNNRVMRWDEPSGKVTVFRQPSNFANGHTRDRQGRLLSCEHGSRSVTRTEYDGRITVILDRYQGKRLNSPNDIVVKSDDSIWFTDPPFGILGHYEGFKAEPELPTHIYRVDGKTGHASVVGSAVNRPNGLCFSPDERRLYVVESGALPRRIRVFDLGDDGEQLVNDRVFYQCANGEQPDGFRCDVDGNLWAGWGTGEAYDGVMVFAPDATPIGRITLPERCANLCFGGVARNRLFMAASQSIYSLFVNTQGAART</sequence>
<proteinExistence type="predicted"/>
<dbReference type="InterPro" id="IPR013658">
    <property type="entry name" value="SGL"/>
</dbReference>
<protein>
    <submittedName>
        <fullName evidence="3">SMP-30/gluconolactonase/LRE family protein</fullName>
    </submittedName>
</protein>
<evidence type="ECO:0000313" key="4">
    <source>
        <dbReference type="Proteomes" id="UP001363010"/>
    </source>
</evidence>
<dbReference type="PANTHER" id="PTHR47572">
    <property type="entry name" value="LIPOPROTEIN-RELATED"/>
    <property type="match status" value="1"/>
</dbReference>
<dbReference type="EMBL" id="JBBKZV010000004">
    <property type="protein sequence ID" value="MEJ8822428.1"/>
    <property type="molecule type" value="Genomic_DNA"/>
</dbReference>
<dbReference type="Proteomes" id="UP001363010">
    <property type="component" value="Unassembled WGS sequence"/>
</dbReference>